<dbReference type="AlphaFoldDB" id="A0A3S3SL96"/>
<protein>
    <submittedName>
        <fullName evidence="4">Fic/DOC family protein</fullName>
    </submittedName>
</protein>
<feature type="binding site" evidence="1">
    <location>
        <begin position="163"/>
        <end position="170"/>
    </location>
    <ligand>
        <name>ATP</name>
        <dbReference type="ChEBI" id="CHEBI:30616"/>
    </ligand>
</feature>
<dbReference type="SUPFAM" id="SSF140931">
    <property type="entry name" value="Fic-like"/>
    <property type="match status" value="1"/>
</dbReference>
<evidence type="ECO:0000256" key="2">
    <source>
        <dbReference type="PIRSR" id="PIRSR640198-3"/>
    </source>
</evidence>
<gene>
    <name evidence="4" type="ORF">H206_00803</name>
</gene>
<feature type="domain" description="Fido" evidence="3">
    <location>
        <begin position="84"/>
        <end position="217"/>
    </location>
</feature>
<reference evidence="4 5" key="1">
    <citation type="submission" date="2017-01" db="EMBL/GenBank/DDBJ databases">
        <title>The cable genome- insights into the physiology and evolution of filamentous bacteria capable of sulfide oxidation via long distance electron transfer.</title>
        <authorList>
            <person name="Schreiber L."/>
            <person name="Bjerg J.T."/>
            <person name="Boggild A."/>
            <person name="Van De Vossenberg J."/>
            <person name="Meysman F."/>
            <person name="Nielsen L.P."/>
            <person name="Schramm A."/>
            <person name="Kjeldsen K.U."/>
        </authorList>
    </citation>
    <scope>NUCLEOTIDE SEQUENCE [LARGE SCALE GENOMIC DNA]</scope>
    <source>
        <strain evidence="4">MCF</strain>
    </source>
</reference>
<organism evidence="4 5">
    <name type="scientific">Candidatus Electrothrix aarhusensis</name>
    <dbReference type="NCBI Taxonomy" id="1859131"/>
    <lineage>
        <taxon>Bacteria</taxon>
        <taxon>Pseudomonadati</taxon>
        <taxon>Thermodesulfobacteriota</taxon>
        <taxon>Desulfobulbia</taxon>
        <taxon>Desulfobulbales</taxon>
        <taxon>Desulfobulbaceae</taxon>
        <taxon>Candidatus Electrothrix</taxon>
    </lineage>
</organism>
<dbReference type="InterPro" id="IPR003812">
    <property type="entry name" value="Fido"/>
</dbReference>
<dbReference type="EMBL" id="MTKO01000081">
    <property type="protein sequence ID" value="RWX45225.1"/>
    <property type="molecule type" value="Genomic_DNA"/>
</dbReference>
<dbReference type="PROSITE" id="PS51459">
    <property type="entry name" value="FIDO"/>
    <property type="match status" value="1"/>
</dbReference>
<dbReference type="InterPro" id="IPR040198">
    <property type="entry name" value="Fido_containing"/>
</dbReference>
<accession>A0A3S3SL96</accession>
<dbReference type="InterPro" id="IPR036597">
    <property type="entry name" value="Fido-like_dom_sf"/>
</dbReference>
<evidence type="ECO:0000256" key="1">
    <source>
        <dbReference type="PIRSR" id="PIRSR640198-2"/>
    </source>
</evidence>
<keyword evidence="1" id="KW-0067">ATP-binding</keyword>
<sequence length="240" mass="27265">MQDARWHMPPNKAKALMLAKRQLSELVCDAVNLEGINYTLPEVQTLLDGITVGGHKLSDQQIVLNQSNAWQKVFALVKNDQFAVTAEVACELHGIAAKEDALEWGQFRSGGVSIAGTEYMPPPADQLSKLFAEMIEKAEQISDVYDRAIFYFLRMARSQFFYDVNKRMGRFMMNGFLLHNGYPAINLPAKRQLEFNRLMLDFYATGDQDAMNNFLRSCLDEKIINIMKENQIQGQAAHNH</sequence>
<keyword evidence="1" id="KW-0547">Nucleotide-binding</keyword>
<keyword evidence="5" id="KW-1185">Reference proteome</keyword>
<dbReference type="Pfam" id="PF02661">
    <property type="entry name" value="Fic"/>
    <property type="match status" value="1"/>
</dbReference>
<dbReference type="Gene3D" id="1.10.3290.10">
    <property type="entry name" value="Fido-like domain"/>
    <property type="match status" value="1"/>
</dbReference>
<comment type="caution">
    <text evidence="4">The sequence shown here is derived from an EMBL/GenBank/DDBJ whole genome shotgun (WGS) entry which is preliminary data.</text>
</comment>
<evidence type="ECO:0000313" key="4">
    <source>
        <dbReference type="EMBL" id="RWX45225.1"/>
    </source>
</evidence>
<dbReference type="PANTHER" id="PTHR13504:SF38">
    <property type="entry name" value="FIDO DOMAIN-CONTAINING PROTEIN"/>
    <property type="match status" value="1"/>
</dbReference>
<evidence type="ECO:0000259" key="3">
    <source>
        <dbReference type="PROSITE" id="PS51459"/>
    </source>
</evidence>
<evidence type="ECO:0000313" key="5">
    <source>
        <dbReference type="Proteomes" id="UP000287853"/>
    </source>
</evidence>
<dbReference type="GO" id="GO:0005524">
    <property type="term" value="F:ATP binding"/>
    <property type="evidence" value="ECO:0007669"/>
    <property type="project" value="UniProtKB-KW"/>
</dbReference>
<feature type="site" description="Important for autoinhibition of adenylyltransferase activity" evidence="2">
    <location>
        <position position="34"/>
    </location>
</feature>
<dbReference type="Proteomes" id="UP000287853">
    <property type="component" value="Unassembled WGS sequence"/>
</dbReference>
<name>A0A3S3SL96_9BACT</name>
<dbReference type="PANTHER" id="PTHR13504">
    <property type="entry name" value="FIDO DOMAIN-CONTAINING PROTEIN DDB_G0283145"/>
    <property type="match status" value="1"/>
</dbReference>
<proteinExistence type="predicted"/>